<feature type="domain" description="DUF6788" evidence="1">
    <location>
        <begin position="35"/>
        <end position="93"/>
    </location>
</feature>
<organism evidence="2 3">
    <name type="scientific">Frigoriglobus tundricola</name>
    <dbReference type="NCBI Taxonomy" id="2774151"/>
    <lineage>
        <taxon>Bacteria</taxon>
        <taxon>Pseudomonadati</taxon>
        <taxon>Planctomycetota</taxon>
        <taxon>Planctomycetia</taxon>
        <taxon>Gemmatales</taxon>
        <taxon>Gemmataceae</taxon>
        <taxon>Frigoriglobus</taxon>
    </lineage>
</organism>
<evidence type="ECO:0000313" key="2">
    <source>
        <dbReference type="EMBL" id="QJW98522.1"/>
    </source>
</evidence>
<protein>
    <recommendedName>
        <fullName evidence="1">DUF6788 domain-containing protein</fullName>
    </recommendedName>
</protein>
<dbReference type="InterPro" id="IPR046738">
    <property type="entry name" value="DUF6788"/>
</dbReference>
<dbReference type="RefSeq" id="WP_390888598.1">
    <property type="nucleotide sequence ID" value="NZ_CP053452.2"/>
</dbReference>
<accession>A0A6M5Z003</accession>
<dbReference type="Pfam" id="PF20586">
    <property type="entry name" value="DUF6788"/>
    <property type="match status" value="1"/>
</dbReference>
<reference evidence="3" key="1">
    <citation type="submission" date="2020-05" db="EMBL/GenBank/DDBJ databases">
        <title>Frigoriglobus tundricola gen. nov., sp. nov., a psychrotolerant cellulolytic planctomycete of the family Gemmataceae with two divergent copies of 16S rRNA gene.</title>
        <authorList>
            <person name="Kulichevskaya I.S."/>
            <person name="Ivanova A.A."/>
            <person name="Naumoff D.G."/>
            <person name="Beletsky A.V."/>
            <person name="Rijpstra W.I.C."/>
            <person name="Sinninghe Damste J.S."/>
            <person name="Mardanov A.V."/>
            <person name="Ravin N.V."/>
            <person name="Dedysh S.N."/>
        </authorList>
    </citation>
    <scope>NUCLEOTIDE SEQUENCE [LARGE SCALE GENOMIC DNA]</scope>
    <source>
        <strain evidence="3">PL17</strain>
    </source>
</reference>
<evidence type="ECO:0000259" key="1">
    <source>
        <dbReference type="Pfam" id="PF20586"/>
    </source>
</evidence>
<dbReference type="AlphaFoldDB" id="A0A6M5Z003"/>
<dbReference type="KEGG" id="ftj:FTUN_6112"/>
<dbReference type="Proteomes" id="UP000503447">
    <property type="component" value="Chromosome"/>
</dbReference>
<proteinExistence type="predicted"/>
<name>A0A6M5Z003_9BACT</name>
<gene>
    <name evidence="2" type="ORF">FTUN_6112</name>
</gene>
<sequence>MAHNGSRSHDKRLAADPLTPDRVNTAVSLSTNKVPKPLPKTLPGVVCAQRVRCGKPGCRCTRGQGHLAYYRFWREGGRLRKCYVRRGDLAAVRAACATRQREQRELSEAWKQWRQLVTVVREVTS</sequence>
<dbReference type="EMBL" id="CP053452">
    <property type="protein sequence ID" value="QJW98522.1"/>
    <property type="molecule type" value="Genomic_DNA"/>
</dbReference>
<keyword evidence="3" id="KW-1185">Reference proteome</keyword>
<evidence type="ECO:0000313" key="3">
    <source>
        <dbReference type="Proteomes" id="UP000503447"/>
    </source>
</evidence>